<dbReference type="STRING" id="32507.ENSNBRP00000012520"/>
<dbReference type="Ensembl" id="ENSNBRT00000012879.1">
    <property type="protein sequence ID" value="ENSNBRP00000012520.1"/>
    <property type="gene ID" value="ENSNBRG00000009781.1"/>
</dbReference>
<dbReference type="Proteomes" id="UP000261580">
    <property type="component" value="Unassembled WGS sequence"/>
</dbReference>
<dbReference type="AlphaFoldDB" id="A0A3Q4GRV8"/>
<keyword evidence="2" id="KW-1185">Reference proteome</keyword>
<sequence length="101" mass="11411">MGTSPNCLKCKARVGTRFHCLWECAIIQSLWKEVCANISTAIGQQVTENPLMCLLRYIPVSLVQHEHVIQSLLILARKSIMLRWVAAEPPFLYGSRSSLKL</sequence>
<evidence type="ECO:0000313" key="1">
    <source>
        <dbReference type="Ensembl" id="ENSNBRP00000012520.1"/>
    </source>
</evidence>
<name>A0A3Q4GRV8_NEOBR</name>
<accession>A0A3Q4GRV8</accession>
<proteinExistence type="predicted"/>
<organism evidence="1 2">
    <name type="scientific">Neolamprologus brichardi</name>
    <name type="common">Fairy cichlid</name>
    <name type="synonym">Lamprologus brichardi</name>
    <dbReference type="NCBI Taxonomy" id="32507"/>
    <lineage>
        <taxon>Eukaryota</taxon>
        <taxon>Metazoa</taxon>
        <taxon>Chordata</taxon>
        <taxon>Craniata</taxon>
        <taxon>Vertebrata</taxon>
        <taxon>Euteleostomi</taxon>
        <taxon>Actinopterygii</taxon>
        <taxon>Neopterygii</taxon>
        <taxon>Teleostei</taxon>
        <taxon>Neoteleostei</taxon>
        <taxon>Acanthomorphata</taxon>
        <taxon>Ovalentaria</taxon>
        <taxon>Cichlomorphae</taxon>
        <taxon>Cichliformes</taxon>
        <taxon>Cichlidae</taxon>
        <taxon>African cichlids</taxon>
        <taxon>Pseudocrenilabrinae</taxon>
        <taxon>Lamprologini</taxon>
        <taxon>Neolamprologus</taxon>
    </lineage>
</organism>
<dbReference type="GeneTree" id="ENSGT00940000181937"/>
<evidence type="ECO:0008006" key="3">
    <source>
        <dbReference type="Google" id="ProtNLM"/>
    </source>
</evidence>
<reference evidence="1" key="1">
    <citation type="submission" date="2025-08" db="UniProtKB">
        <authorList>
            <consortium name="Ensembl"/>
        </authorList>
    </citation>
    <scope>IDENTIFICATION</scope>
</reference>
<reference evidence="1" key="2">
    <citation type="submission" date="2025-09" db="UniProtKB">
        <authorList>
            <consortium name="Ensembl"/>
        </authorList>
    </citation>
    <scope>IDENTIFICATION</scope>
</reference>
<protein>
    <recommendedName>
        <fullName evidence="3">Reverse transcriptase zinc-binding domain-containing protein</fullName>
    </recommendedName>
</protein>
<dbReference type="Bgee" id="ENSNBRG00000009781">
    <property type="expression patterns" value="Expressed in testis and 2 other cell types or tissues"/>
</dbReference>
<evidence type="ECO:0000313" key="2">
    <source>
        <dbReference type="Proteomes" id="UP000261580"/>
    </source>
</evidence>